<dbReference type="Proteomes" id="UP001642484">
    <property type="component" value="Unassembled WGS sequence"/>
</dbReference>
<gene>
    <name evidence="1" type="ORF">CCMP2556_LOCUS47668</name>
</gene>
<protein>
    <submittedName>
        <fullName evidence="1">Uncharacterized protein</fullName>
    </submittedName>
</protein>
<feature type="non-terminal residue" evidence="1">
    <location>
        <position position="1"/>
    </location>
</feature>
<sequence length="58" mass="6182">CSDAHLHEGSHRTVAQLMIRQANLTHEPGVRVWQWVHGSAAAAKSVAVGLAPATLEQS</sequence>
<accession>A0ABP0RL12</accession>
<name>A0ABP0RL12_9DINO</name>
<dbReference type="EMBL" id="CAXAMN010026162">
    <property type="protein sequence ID" value="CAK9101038.1"/>
    <property type="molecule type" value="Genomic_DNA"/>
</dbReference>
<comment type="caution">
    <text evidence="1">The sequence shown here is derived from an EMBL/GenBank/DDBJ whole genome shotgun (WGS) entry which is preliminary data.</text>
</comment>
<evidence type="ECO:0000313" key="1">
    <source>
        <dbReference type="EMBL" id="CAK9101038.1"/>
    </source>
</evidence>
<keyword evidence="2" id="KW-1185">Reference proteome</keyword>
<reference evidence="1 2" key="1">
    <citation type="submission" date="2024-02" db="EMBL/GenBank/DDBJ databases">
        <authorList>
            <person name="Chen Y."/>
            <person name="Shah S."/>
            <person name="Dougan E. K."/>
            <person name="Thang M."/>
            <person name="Chan C."/>
        </authorList>
    </citation>
    <scope>NUCLEOTIDE SEQUENCE [LARGE SCALE GENOMIC DNA]</scope>
</reference>
<proteinExistence type="predicted"/>
<evidence type="ECO:0000313" key="2">
    <source>
        <dbReference type="Proteomes" id="UP001642484"/>
    </source>
</evidence>
<organism evidence="1 2">
    <name type="scientific">Durusdinium trenchii</name>
    <dbReference type="NCBI Taxonomy" id="1381693"/>
    <lineage>
        <taxon>Eukaryota</taxon>
        <taxon>Sar</taxon>
        <taxon>Alveolata</taxon>
        <taxon>Dinophyceae</taxon>
        <taxon>Suessiales</taxon>
        <taxon>Symbiodiniaceae</taxon>
        <taxon>Durusdinium</taxon>
    </lineage>
</organism>